<evidence type="ECO:0000256" key="8">
    <source>
        <dbReference type="RuleBase" id="RU003345"/>
    </source>
</evidence>
<dbReference type="EMBL" id="RCNU01000012">
    <property type="protein sequence ID" value="RWQ92700.1"/>
    <property type="molecule type" value="Genomic_DNA"/>
</dbReference>
<dbReference type="STRING" id="264951.A0A443HLK3"/>
<evidence type="ECO:0000256" key="2">
    <source>
        <dbReference type="ARBA" id="ARBA00022746"/>
    </source>
</evidence>
<accession>A0A443HLK3</accession>
<evidence type="ECO:0000256" key="1">
    <source>
        <dbReference type="ARBA" id="ARBA00009986"/>
    </source>
</evidence>
<dbReference type="GeneID" id="39600639"/>
<dbReference type="InterPro" id="IPR015590">
    <property type="entry name" value="Aldehyde_DH_dom"/>
</dbReference>
<dbReference type="GO" id="GO:0005737">
    <property type="term" value="C:cytoplasm"/>
    <property type="evidence" value="ECO:0007669"/>
    <property type="project" value="TreeGrafter"/>
</dbReference>
<dbReference type="RefSeq" id="XP_028482345.1">
    <property type="nucleotide sequence ID" value="XM_028631362.1"/>
</dbReference>
<dbReference type="InterPro" id="IPR012394">
    <property type="entry name" value="Aldehyde_DH_NAD(P)"/>
</dbReference>
<dbReference type="Pfam" id="PF00171">
    <property type="entry name" value="Aldedh"/>
    <property type="match status" value="1"/>
</dbReference>
<keyword evidence="9" id="KW-0472">Membrane</keyword>
<protein>
    <recommendedName>
        <fullName evidence="5">Aldehyde dehydrogenase</fullName>
    </recommendedName>
</protein>
<comment type="caution">
    <text evidence="11">The sequence shown here is derived from an EMBL/GenBank/DDBJ whole genome shotgun (WGS) entry which is preliminary data.</text>
</comment>
<dbReference type="PANTHER" id="PTHR43570">
    <property type="entry name" value="ALDEHYDE DEHYDROGENASE"/>
    <property type="match status" value="1"/>
</dbReference>
<dbReference type="FunFam" id="3.40.309.10:FF:000025">
    <property type="entry name" value="Aldehyde dehydrogenase"/>
    <property type="match status" value="1"/>
</dbReference>
<evidence type="ECO:0000256" key="7">
    <source>
        <dbReference type="PROSITE-ProRule" id="PRU10007"/>
    </source>
</evidence>
<dbReference type="CDD" id="cd07135">
    <property type="entry name" value="ALDH_F14-YMR110C"/>
    <property type="match status" value="1"/>
</dbReference>
<dbReference type="Gene3D" id="3.40.309.10">
    <property type="entry name" value="Aldehyde Dehydrogenase, Chain A, domain 2"/>
    <property type="match status" value="1"/>
</dbReference>
<dbReference type="InterPro" id="IPR016161">
    <property type="entry name" value="Ald_DH/histidinol_DH"/>
</dbReference>
<evidence type="ECO:0000313" key="11">
    <source>
        <dbReference type="EMBL" id="RWQ92700.1"/>
    </source>
</evidence>
<organism evidence="11 12">
    <name type="scientific">Byssochlamys spectabilis</name>
    <name type="common">Paecilomyces variotii</name>
    <dbReference type="NCBI Taxonomy" id="264951"/>
    <lineage>
        <taxon>Eukaryota</taxon>
        <taxon>Fungi</taxon>
        <taxon>Dikarya</taxon>
        <taxon>Ascomycota</taxon>
        <taxon>Pezizomycotina</taxon>
        <taxon>Eurotiomycetes</taxon>
        <taxon>Eurotiomycetidae</taxon>
        <taxon>Eurotiales</taxon>
        <taxon>Thermoascaceae</taxon>
        <taxon>Paecilomyces</taxon>
    </lineage>
</organism>
<evidence type="ECO:0000256" key="5">
    <source>
        <dbReference type="PIRNR" id="PIRNR036492"/>
    </source>
</evidence>
<feature type="active site" evidence="6 7">
    <location>
        <position position="224"/>
    </location>
</feature>
<keyword evidence="12" id="KW-1185">Reference proteome</keyword>
<dbReference type="GO" id="GO:0004029">
    <property type="term" value="F:aldehyde dehydrogenase (NAD+) activity"/>
    <property type="evidence" value="ECO:0007669"/>
    <property type="project" value="TreeGrafter"/>
</dbReference>
<dbReference type="InterPro" id="IPR016162">
    <property type="entry name" value="Ald_DH_N"/>
</dbReference>
<dbReference type="Gene3D" id="3.40.605.10">
    <property type="entry name" value="Aldehyde Dehydrogenase, Chain A, domain 1"/>
    <property type="match status" value="1"/>
</dbReference>
<sequence length="527" mass="58346">MGVTTIPEIKYTPLEEIPQRVAKLRDSFNENKTRPVEYRLVQLRKLYWAIKEREDLIQEALSYDLGKPAFEAYSGEIGWLENDIIFVTRHLEQWVKDEKPSYIDFSFKFVNPRIRKDPLGIVLVIGSFNFPFQLTLGPVIGAIAGGNTVVIKPSQNSSRSAVVMQQIIEASLDPSSYTIVQGGIPETQALLEERWDKIFFTGSAPVGRIVAKAAAEHLTPVVLELGGMNPAIVTKNANPRLVARRMLWGKTLNAGQVCTSQNYILVERGILPAVIEEFKKAYNEFYPQGAKASPDFARIINDGAFRRLKSMIDSSQGKIIVGGTLDEKTRFIEPTIVQVESTEDALLTQESFGPIISLLPVDSLDEAIEIANRVQATPLGIYAFGTSEEAEKVLRSTRSGGAAVNDAAFHIPTLEFGGVGESGHGAYRGKASFDCFVHRRPVTTTPSWLESVITIRYPPYAGKLAKFRVASQLTPDFDREGRKIRFRLLRAILTLGGGTVKAGAGRAAVLAILIYFIKQFIDRRSKP</sequence>
<dbReference type="FunFam" id="3.40.605.10:FF:000004">
    <property type="entry name" value="Aldehyde dehydrogenase"/>
    <property type="match status" value="1"/>
</dbReference>
<dbReference type="VEuPathDB" id="FungiDB:C8Q69DRAFT_478138"/>
<dbReference type="InterPro" id="IPR029510">
    <property type="entry name" value="Ald_DH_CS_GLU"/>
</dbReference>
<dbReference type="GO" id="GO:0016117">
    <property type="term" value="P:carotenoid biosynthetic process"/>
    <property type="evidence" value="ECO:0007669"/>
    <property type="project" value="UniProtKB-KW"/>
</dbReference>
<gene>
    <name evidence="11" type="ORF">C8Q69DRAFT_478138</name>
</gene>
<comment type="similarity">
    <text evidence="1 5 8">Belongs to the aldehyde dehydrogenase family.</text>
</comment>
<dbReference type="Proteomes" id="UP000283841">
    <property type="component" value="Unassembled WGS sequence"/>
</dbReference>
<keyword evidence="3 5" id="KW-0560">Oxidoreductase</keyword>
<reference evidence="11 12" key="1">
    <citation type="journal article" date="2018" name="Front. Microbiol.">
        <title>Genomic and genetic insights into a cosmopolitan fungus, Paecilomyces variotii (Eurotiales).</title>
        <authorList>
            <person name="Urquhart A.S."/>
            <person name="Mondo S.J."/>
            <person name="Makela M.R."/>
            <person name="Hane J.K."/>
            <person name="Wiebenga A."/>
            <person name="He G."/>
            <person name="Mihaltcheva S."/>
            <person name="Pangilinan J."/>
            <person name="Lipzen A."/>
            <person name="Barry K."/>
            <person name="de Vries R.P."/>
            <person name="Grigoriev I.V."/>
            <person name="Idnurm A."/>
        </authorList>
    </citation>
    <scope>NUCLEOTIDE SEQUENCE [LARGE SCALE GENOMIC DNA]</scope>
    <source>
        <strain evidence="11 12">CBS 101075</strain>
    </source>
</reference>
<dbReference type="PIRSF" id="PIRSF036492">
    <property type="entry name" value="ALDH"/>
    <property type="match status" value="1"/>
</dbReference>
<dbReference type="GO" id="GO:0006081">
    <property type="term" value="P:aldehyde metabolic process"/>
    <property type="evidence" value="ECO:0007669"/>
    <property type="project" value="InterPro"/>
</dbReference>
<name>A0A443HLK3_BYSSP</name>
<evidence type="ECO:0000259" key="10">
    <source>
        <dbReference type="Pfam" id="PF00171"/>
    </source>
</evidence>
<dbReference type="PANTHER" id="PTHR43570:SF11">
    <property type="entry name" value="ALDEHYDE DEHYDROGENASE"/>
    <property type="match status" value="1"/>
</dbReference>
<dbReference type="SUPFAM" id="SSF53720">
    <property type="entry name" value="ALDH-like"/>
    <property type="match status" value="1"/>
</dbReference>
<evidence type="ECO:0000256" key="4">
    <source>
        <dbReference type="ARBA" id="ARBA00023027"/>
    </source>
</evidence>
<keyword evidence="4" id="KW-0520">NAD</keyword>
<evidence type="ECO:0000256" key="6">
    <source>
        <dbReference type="PIRSR" id="PIRSR036492-1"/>
    </source>
</evidence>
<dbReference type="PROSITE" id="PS00687">
    <property type="entry name" value="ALDEHYDE_DEHYDR_GLU"/>
    <property type="match status" value="1"/>
</dbReference>
<proteinExistence type="inferred from homology"/>
<evidence type="ECO:0000256" key="9">
    <source>
        <dbReference type="SAM" id="Phobius"/>
    </source>
</evidence>
<feature type="active site" evidence="6">
    <location>
        <position position="258"/>
    </location>
</feature>
<dbReference type="AlphaFoldDB" id="A0A443HLK3"/>
<keyword evidence="9" id="KW-0812">Transmembrane</keyword>
<evidence type="ECO:0000256" key="3">
    <source>
        <dbReference type="ARBA" id="ARBA00023002"/>
    </source>
</evidence>
<evidence type="ECO:0000313" key="12">
    <source>
        <dbReference type="Proteomes" id="UP000283841"/>
    </source>
</evidence>
<keyword evidence="2" id="KW-0125">Carotenoid biosynthesis</keyword>
<keyword evidence="9" id="KW-1133">Transmembrane helix</keyword>
<dbReference type="InterPro" id="IPR016163">
    <property type="entry name" value="Ald_DH_C"/>
</dbReference>
<feature type="transmembrane region" description="Helical" evidence="9">
    <location>
        <begin position="492"/>
        <end position="517"/>
    </location>
</feature>
<feature type="domain" description="Aldehyde dehydrogenase" evidence="10">
    <location>
        <begin position="8"/>
        <end position="438"/>
    </location>
</feature>